<dbReference type="RefSeq" id="WP_145232218.1">
    <property type="nucleotide sequence ID" value="NZ_CP036343.1"/>
</dbReference>
<dbReference type="KEGG" id="gax:Pan161_59990"/>
<accession>A0A517VMR7</accession>
<proteinExistence type="predicted"/>
<evidence type="ECO:0000313" key="1">
    <source>
        <dbReference type="EMBL" id="QDT94304.1"/>
    </source>
</evidence>
<dbReference type="EMBL" id="CP036343">
    <property type="protein sequence ID" value="QDT94304.1"/>
    <property type="molecule type" value="Genomic_DNA"/>
</dbReference>
<sequence>MTTTVTVEAHCDYNSTQVEIVLQDGTKTIIQDGQSHELHVHDDRSVTVREIDKVPEVLETAAMSALRPAGPLSAECPD</sequence>
<dbReference type="AlphaFoldDB" id="A0A517VMR7"/>
<keyword evidence="2" id="KW-1185">Reference proteome</keyword>
<reference evidence="1 2" key="1">
    <citation type="submission" date="2019-02" db="EMBL/GenBank/DDBJ databases">
        <title>Deep-cultivation of Planctomycetes and their phenomic and genomic characterization uncovers novel biology.</title>
        <authorList>
            <person name="Wiegand S."/>
            <person name="Jogler M."/>
            <person name="Boedeker C."/>
            <person name="Pinto D."/>
            <person name="Vollmers J."/>
            <person name="Rivas-Marin E."/>
            <person name="Kohn T."/>
            <person name="Peeters S.H."/>
            <person name="Heuer A."/>
            <person name="Rast P."/>
            <person name="Oberbeckmann S."/>
            <person name="Bunk B."/>
            <person name="Jeske O."/>
            <person name="Meyerdierks A."/>
            <person name="Storesund J.E."/>
            <person name="Kallscheuer N."/>
            <person name="Luecker S."/>
            <person name="Lage O.M."/>
            <person name="Pohl T."/>
            <person name="Merkel B.J."/>
            <person name="Hornburger P."/>
            <person name="Mueller R.-W."/>
            <person name="Bruemmer F."/>
            <person name="Labrenz M."/>
            <person name="Spormann A.M."/>
            <person name="Op den Camp H."/>
            <person name="Overmann J."/>
            <person name="Amann R."/>
            <person name="Jetten M.S.M."/>
            <person name="Mascher T."/>
            <person name="Medema M.H."/>
            <person name="Devos D.P."/>
            <person name="Kaster A.-K."/>
            <person name="Ovreas L."/>
            <person name="Rohde M."/>
            <person name="Galperin M.Y."/>
            <person name="Jogler C."/>
        </authorList>
    </citation>
    <scope>NUCLEOTIDE SEQUENCE [LARGE SCALE GENOMIC DNA]</scope>
    <source>
        <strain evidence="1 2">Pan161</strain>
    </source>
</reference>
<evidence type="ECO:0000313" key="2">
    <source>
        <dbReference type="Proteomes" id="UP000316855"/>
    </source>
</evidence>
<name>A0A517VMR7_9PLAN</name>
<organism evidence="1 2">
    <name type="scientific">Gimesia algae</name>
    <dbReference type="NCBI Taxonomy" id="2527971"/>
    <lineage>
        <taxon>Bacteria</taxon>
        <taxon>Pseudomonadati</taxon>
        <taxon>Planctomycetota</taxon>
        <taxon>Planctomycetia</taxon>
        <taxon>Planctomycetales</taxon>
        <taxon>Planctomycetaceae</taxon>
        <taxon>Gimesia</taxon>
    </lineage>
</organism>
<protein>
    <submittedName>
        <fullName evidence="1">Uncharacterized protein</fullName>
    </submittedName>
</protein>
<dbReference type="OrthoDB" id="9952405at2"/>
<gene>
    <name evidence="1" type="ORF">Pan161_59990</name>
</gene>
<dbReference type="Proteomes" id="UP000316855">
    <property type="component" value="Chromosome"/>
</dbReference>